<dbReference type="EMBL" id="LK933393">
    <property type="protein sequence ID" value="CDT73639.1"/>
    <property type="molecule type" value="Genomic_DNA"/>
</dbReference>
<organism evidence="3">
    <name type="scientific">Clostridioides difficile</name>
    <name type="common">Peptoclostridium difficile</name>
    <dbReference type="NCBI Taxonomy" id="1496"/>
    <lineage>
        <taxon>Bacteria</taxon>
        <taxon>Bacillati</taxon>
        <taxon>Bacillota</taxon>
        <taxon>Clostridia</taxon>
        <taxon>Peptostreptococcales</taxon>
        <taxon>Peptostreptococcaceae</taxon>
        <taxon>Clostridioides</taxon>
    </lineage>
</organism>
<evidence type="ECO:0000313" key="5">
    <source>
        <dbReference type="Proteomes" id="UP000189137"/>
    </source>
</evidence>
<proteinExistence type="predicted"/>
<evidence type="ECO:0000313" key="1">
    <source>
        <dbReference type="EMBL" id="CDS85658.1"/>
    </source>
</evidence>
<dbReference type="EMBL" id="LK932553">
    <property type="protein sequence ID" value="CDS90530.1"/>
    <property type="molecule type" value="Genomic_DNA"/>
</dbReference>
<dbReference type="GO" id="GO:0006355">
    <property type="term" value="P:regulation of DNA-templated transcription"/>
    <property type="evidence" value="ECO:0007669"/>
    <property type="project" value="InterPro"/>
</dbReference>
<dbReference type="RefSeq" id="WP_021396637.1">
    <property type="nucleotide sequence ID" value="NZ_BIQJ01000033.1"/>
</dbReference>
<reference evidence="3" key="1">
    <citation type="submission" date="2014-07" db="EMBL/GenBank/DDBJ databases">
        <authorList>
            <person name="Monot Marc"/>
        </authorList>
    </citation>
    <scope>NUCLEOTIDE SEQUENCE</scope>
    <source>
        <strain evidence="3">7032989</strain>
        <strain evidence="1">7032994</strain>
    </source>
</reference>
<name>A0A069B1N6_CLODI</name>
<evidence type="ECO:0000313" key="4">
    <source>
        <dbReference type="EMBL" id="SJT24297.1"/>
    </source>
</evidence>
<dbReference type="InterPro" id="IPR013321">
    <property type="entry name" value="Arc_rbn_hlx_hlx"/>
</dbReference>
<reference evidence="4 5" key="2">
    <citation type="submission" date="2017-02" db="EMBL/GenBank/DDBJ databases">
        <authorList>
            <consortium name="Pathogen Informatics"/>
        </authorList>
    </citation>
    <scope>NUCLEOTIDE SEQUENCE [LARGE SCALE GENOMIC DNA]</scope>
    <source>
        <strain evidence="4 5">VRECD0157</strain>
    </source>
</reference>
<accession>A0A069B1N6</accession>
<dbReference type="EMBL" id="LK932391">
    <property type="protein sequence ID" value="CDS85658.1"/>
    <property type="molecule type" value="Genomic_DNA"/>
</dbReference>
<dbReference type="Gene3D" id="1.10.1220.10">
    <property type="entry name" value="Met repressor-like"/>
    <property type="match status" value="1"/>
</dbReference>
<dbReference type="SUPFAM" id="SSF47598">
    <property type="entry name" value="Ribbon-helix-helix"/>
    <property type="match status" value="1"/>
</dbReference>
<gene>
    <name evidence="3" type="ORF">BN1095_690021</name>
    <name evidence="2" type="ORF">BN1096_960001</name>
    <name evidence="1" type="ORF">BN1097_530050</name>
    <name evidence="4" type="ORF">SAMEA3375112_04068</name>
</gene>
<dbReference type="EMBL" id="FUPS01000020">
    <property type="protein sequence ID" value="SJT24297.1"/>
    <property type="molecule type" value="Genomic_DNA"/>
</dbReference>
<dbReference type="Proteomes" id="UP000189137">
    <property type="component" value="Unassembled WGS sequence"/>
</dbReference>
<evidence type="ECO:0000313" key="2">
    <source>
        <dbReference type="EMBL" id="CDS90530.1"/>
    </source>
</evidence>
<protein>
    <submittedName>
        <fullName evidence="3">Uncharacterized protein</fullName>
    </submittedName>
</protein>
<dbReference type="InterPro" id="IPR010985">
    <property type="entry name" value="Ribbon_hlx_hlx"/>
</dbReference>
<evidence type="ECO:0000313" key="3">
    <source>
        <dbReference type="EMBL" id="CDT73639.1"/>
    </source>
</evidence>
<dbReference type="AlphaFoldDB" id="A0A069B1N6"/>
<sequence>MSNKKKYTLSITEELYNKCKEKANQKGMSVNEYILLVISKNLKNI</sequence>